<feature type="region of interest" description="Disordered" evidence="1">
    <location>
        <begin position="1"/>
        <end position="50"/>
    </location>
</feature>
<evidence type="ECO:0000313" key="2">
    <source>
        <dbReference type="EMBL" id="CAA9293310.1"/>
    </source>
</evidence>
<feature type="non-terminal residue" evidence="2">
    <location>
        <position position="1"/>
    </location>
</feature>
<protein>
    <submittedName>
        <fullName evidence="2">Uncharacterized protein</fullName>
    </submittedName>
</protein>
<reference evidence="2" key="1">
    <citation type="submission" date="2020-02" db="EMBL/GenBank/DDBJ databases">
        <authorList>
            <person name="Meier V. D."/>
        </authorList>
    </citation>
    <scope>NUCLEOTIDE SEQUENCE</scope>
    <source>
        <strain evidence="2">AVDCRST_MAG11</strain>
    </source>
</reference>
<feature type="non-terminal residue" evidence="2">
    <location>
        <position position="50"/>
    </location>
</feature>
<dbReference type="EMBL" id="CADCTU010000070">
    <property type="protein sequence ID" value="CAA9293310.1"/>
    <property type="molecule type" value="Genomic_DNA"/>
</dbReference>
<feature type="compositionally biased region" description="Low complexity" evidence="1">
    <location>
        <begin position="39"/>
        <end position="50"/>
    </location>
</feature>
<feature type="compositionally biased region" description="Basic and acidic residues" evidence="1">
    <location>
        <begin position="28"/>
        <end position="38"/>
    </location>
</feature>
<feature type="compositionally biased region" description="Basic residues" evidence="1">
    <location>
        <begin position="1"/>
        <end position="17"/>
    </location>
</feature>
<organism evidence="2">
    <name type="scientific">uncultured Gemmatimonadaceae bacterium</name>
    <dbReference type="NCBI Taxonomy" id="246130"/>
    <lineage>
        <taxon>Bacteria</taxon>
        <taxon>Pseudomonadati</taxon>
        <taxon>Gemmatimonadota</taxon>
        <taxon>Gemmatimonadia</taxon>
        <taxon>Gemmatimonadales</taxon>
        <taxon>Gemmatimonadaceae</taxon>
        <taxon>environmental samples</taxon>
    </lineage>
</organism>
<name>A0A6J4K1H9_9BACT</name>
<dbReference type="AlphaFoldDB" id="A0A6J4K1H9"/>
<proteinExistence type="predicted"/>
<gene>
    <name evidence="2" type="ORF">AVDCRST_MAG11-288</name>
</gene>
<evidence type="ECO:0000256" key="1">
    <source>
        <dbReference type="SAM" id="MobiDB-lite"/>
    </source>
</evidence>
<sequence length="50" mass="5316">ASIHRRQLAHPPSRRAARARDPQPLPPRGRDRGHRGDGHAPAAEGAGAPL</sequence>
<accession>A0A6J4K1H9</accession>